<dbReference type="WBParaSite" id="PgB02X_g135_t03">
    <property type="protein sequence ID" value="PgB02X_g135_t03"/>
    <property type="gene ID" value="PgB02X_g135"/>
</dbReference>
<sequence>KCTLRRVSIIKTRFRHGIRNKGSQTSCGEAREQQKCSCMVRCQIEYFCSLDGGGNLR</sequence>
<evidence type="ECO:0000313" key="2">
    <source>
        <dbReference type="WBParaSite" id="PgB02X_g135_t03"/>
    </source>
</evidence>
<proteinExistence type="predicted"/>
<dbReference type="Proteomes" id="UP000887569">
    <property type="component" value="Unplaced"/>
</dbReference>
<organism evidence="1 2">
    <name type="scientific">Parascaris univalens</name>
    <name type="common">Nematode worm</name>
    <dbReference type="NCBI Taxonomy" id="6257"/>
    <lineage>
        <taxon>Eukaryota</taxon>
        <taxon>Metazoa</taxon>
        <taxon>Ecdysozoa</taxon>
        <taxon>Nematoda</taxon>
        <taxon>Chromadorea</taxon>
        <taxon>Rhabditida</taxon>
        <taxon>Spirurina</taxon>
        <taxon>Ascaridomorpha</taxon>
        <taxon>Ascaridoidea</taxon>
        <taxon>Ascarididae</taxon>
        <taxon>Parascaris</taxon>
    </lineage>
</organism>
<evidence type="ECO:0000313" key="1">
    <source>
        <dbReference type="Proteomes" id="UP000887569"/>
    </source>
</evidence>
<reference evidence="2" key="1">
    <citation type="submission" date="2022-11" db="UniProtKB">
        <authorList>
            <consortium name="WormBaseParasite"/>
        </authorList>
    </citation>
    <scope>IDENTIFICATION</scope>
</reference>
<name>A0A914ZKX3_PARUN</name>
<protein>
    <submittedName>
        <fullName evidence="2">Ndr family protein</fullName>
    </submittedName>
</protein>
<keyword evidence="1" id="KW-1185">Reference proteome</keyword>
<accession>A0A914ZKX3</accession>
<dbReference type="AlphaFoldDB" id="A0A914ZKX3"/>